<keyword evidence="2" id="KW-0328">Glycosyltransferase</keyword>
<dbReference type="KEGG" id="msea:METESE_02480"/>
<keyword evidence="6" id="KW-1185">Reference proteome</keyword>
<sequence length="445" mass="49585">MDNPVKNTMNKDRQPRFTVIIPTKDRAEYLKHTLRTCALQDYDNLEILVSDDGSTDQTREVVEEAGRKDPRIRYVTPGGCVGMRDNFEFALDQVKPGFVIAMGGDDGILPYGVSRLADFLLETGLELAAWPAPMFSYAKARMETGQLVLHRPRKSRIVESSIFLARQVETLNYIADIESPMFYVKGVASTRLVDQVRRRSPEGRFYVCPTPDGYSGIVLAGEVERFAFSGEAYTIYGTSPTSQGLGYLANDQEAKKRSDDFFKHVSAVPMHPELAGQPYSPLITVMTVDYLLTARDLPGWPGRFPEISMSRMLEKSLAELAHGLYGGDRVLRELRILDQIAGKHGLRDEFRRMVQSTRRFAAKSPFEGDGISSDRVFIDCTRYGIHDLFDAAYAAYCLGNLAEKATPGSIARAFAGSVAYRLRSLRKGEPFPGPASWSEGEQGVD</sequence>
<dbReference type="Gene3D" id="3.90.550.10">
    <property type="entry name" value="Spore Coat Polysaccharide Biosynthesis Protein SpsA, Chain A"/>
    <property type="match status" value="1"/>
</dbReference>
<evidence type="ECO:0000313" key="6">
    <source>
        <dbReference type="Proteomes" id="UP001228113"/>
    </source>
</evidence>
<dbReference type="InterPro" id="IPR001173">
    <property type="entry name" value="Glyco_trans_2-like"/>
</dbReference>
<evidence type="ECO:0000256" key="2">
    <source>
        <dbReference type="ARBA" id="ARBA00022676"/>
    </source>
</evidence>
<accession>A0AA48KBP2</accession>
<reference evidence="5" key="1">
    <citation type="journal article" date="2023" name="Int. J. Syst. Evol. Microbiol.">
        <title>Mesoterricola silvestris gen. nov., sp. nov., Mesoterricola sediminis sp. nov., Geothrix oryzae sp. nov., Geothrix edaphica sp. nov., Geothrix rubra sp. nov., and Geothrix limicola sp. nov., six novel members of Acidobacteriota isolated from soils.</title>
        <authorList>
            <person name="Itoh H."/>
            <person name="Sugisawa Y."/>
            <person name="Mise K."/>
            <person name="Xu Z."/>
            <person name="Kuniyasu M."/>
            <person name="Ushijima N."/>
            <person name="Kawano K."/>
            <person name="Kobayashi E."/>
            <person name="Shiratori Y."/>
            <person name="Masuda Y."/>
            <person name="Senoo K."/>
        </authorList>
    </citation>
    <scope>NUCLEOTIDE SEQUENCE</scope>
    <source>
        <strain evidence="5">W786</strain>
    </source>
</reference>
<dbReference type="EMBL" id="AP027081">
    <property type="protein sequence ID" value="BDU75290.1"/>
    <property type="molecule type" value="Genomic_DNA"/>
</dbReference>
<dbReference type="SUPFAM" id="SSF53448">
    <property type="entry name" value="Nucleotide-diphospho-sugar transferases"/>
    <property type="match status" value="1"/>
</dbReference>
<gene>
    <name evidence="5" type="ORF">METESE_02480</name>
</gene>
<comment type="similarity">
    <text evidence="1">Belongs to the glycosyltransferase 2 family.</text>
</comment>
<name>A0AA48KBP2_9BACT</name>
<dbReference type="InterPro" id="IPR029044">
    <property type="entry name" value="Nucleotide-diphossugar_trans"/>
</dbReference>
<evidence type="ECO:0000313" key="5">
    <source>
        <dbReference type="EMBL" id="BDU75290.1"/>
    </source>
</evidence>
<dbReference type="Pfam" id="PF00535">
    <property type="entry name" value="Glycos_transf_2"/>
    <property type="match status" value="1"/>
</dbReference>
<evidence type="ECO:0000256" key="1">
    <source>
        <dbReference type="ARBA" id="ARBA00006739"/>
    </source>
</evidence>
<protein>
    <recommendedName>
        <fullName evidence="4">Glycosyltransferase 2-like domain-containing protein</fullName>
    </recommendedName>
</protein>
<dbReference type="InterPro" id="IPR050834">
    <property type="entry name" value="Glycosyltransf_2"/>
</dbReference>
<keyword evidence="3" id="KW-0808">Transferase</keyword>
<evidence type="ECO:0000259" key="4">
    <source>
        <dbReference type="Pfam" id="PF00535"/>
    </source>
</evidence>
<evidence type="ECO:0000256" key="3">
    <source>
        <dbReference type="ARBA" id="ARBA00022679"/>
    </source>
</evidence>
<dbReference type="PANTHER" id="PTHR43685:SF5">
    <property type="entry name" value="GLYCOSYLTRANSFERASE EPSE-RELATED"/>
    <property type="match status" value="1"/>
</dbReference>
<proteinExistence type="inferred from homology"/>
<dbReference type="Proteomes" id="UP001228113">
    <property type="component" value="Chromosome"/>
</dbReference>
<feature type="domain" description="Glycosyltransferase 2-like" evidence="4">
    <location>
        <begin position="18"/>
        <end position="142"/>
    </location>
</feature>
<dbReference type="CDD" id="cd00761">
    <property type="entry name" value="Glyco_tranf_GTA_type"/>
    <property type="match status" value="1"/>
</dbReference>
<dbReference type="PANTHER" id="PTHR43685">
    <property type="entry name" value="GLYCOSYLTRANSFERASE"/>
    <property type="match status" value="1"/>
</dbReference>
<dbReference type="GO" id="GO:0016757">
    <property type="term" value="F:glycosyltransferase activity"/>
    <property type="evidence" value="ECO:0007669"/>
    <property type="project" value="UniProtKB-KW"/>
</dbReference>
<organism evidence="5 6">
    <name type="scientific">Mesoterricola sediminis</name>
    <dbReference type="NCBI Taxonomy" id="2927980"/>
    <lineage>
        <taxon>Bacteria</taxon>
        <taxon>Pseudomonadati</taxon>
        <taxon>Acidobacteriota</taxon>
        <taxon>Holophagae</taxon>
        <taxon>Holophagales</taxon>
        <taxon>Holophagaceae</taxon>
        <taxon>Mesoterricola</taxon>
    </lineage>
</organism>
<dbReference type="AlphaFoldDB" id="A0AA48KBP2"/>